<feature type="region of interest" description="Disordered" evidence="1">
    <location>
        <begin position="1"/>
        <end position="35"/>
    </location>
</feature>
<comment type="caution">
    <text evidence="2">The sequence shown here is derived from an EMBL/GenBank/DDBJ whole genome shotgun (WGS) entry which is preliminary data.</text>
</comment>
<accession>A0ABN9Y4G1</accession>
<protein>
    <submittedName>
        <fullName evidence="2">Uncharacterized protein</fullName>
    </submittedName>
</protein>
<evidence type="ECO:0000313" key="3">
    <source>
        <dbReference type="Proteomes" id="UP001189429"/>
    </source>
</evidence>
<name>A0ABN9Y4G1_9DINO</name>
<dbReference type="EMBL" id="CAUYUJ010021849">
    <property type="protein sequence ID" value="CAK0907415.1"/>
    <property type="molecule type" value="Genomic_DNA"/>
</dbReference>
<organism evidence="2 3">
    <name type="scientific">Prorocentrum cordatum</name>
    <dbReference type="NCBI Taxonomy" id="2364126"/>
    <lineage>
        <taxon>Eukaryota</taxon>
        <taxon>Sar</taxon>
        <taxon>Alveolata</taxon>
        <taxon>Dinophyceae</taxon>
        <taxon>Prorocentrales</taxon>
        <taxon>Prorocentraceae</taxon>
        <taxon>Prorocentrum</taxon>
    </lineage>
</organism>
<evidence type="ECO:0000313" key="2">
    <source>
        <dbReference type="EMBL" id="CAK0907415.1"/>
    </source>
</evidence>
<dbReference type="Proteomes" id="UP001189429">
    <property type="component" value="Unassembled WGS sequence"/>
</dbReference>
<sequence length="103" mass="11462">MRMQFNAGREGTADASKCTKEKIGTDGKTDGEEDESPFAHMDTILLPEDSVKGVCTYKAKRRKAKSQVEGSEPPVKLRMARSWTNQMLKDRGVQPSPFAKDDL</sequence>
<proteinExistence type="predicted"/>
<keyword evidence="3" id="KW-1185">Reference proteome</keyword>
<gene>
    <name evidence="2" type="ORF">PCOR1329_LOCUS82430</name>
</gene>
<reference evidence="2" key="1">
    <citation type="submission" date="2023-10" db="EMBL/GenBank/DDBJ databases">
        <authorList>
            <person name="Chen Y."/>
            <person name="Shah S."/>
            <person name="Dougan E. K."/>
            <person name="Thang M."/>
            <person name="Chan C."/>
        </authorList>
    </citation>
    <scope>NUCLEOTIDE SEQUENCE [LARGE SCALE GENOMIC DNA]</scope>
</reference>
<evidence type="ECO:0000256" key="1">
    <source>
        <dbReference type="SAM" id="MobiDB-lite"/>
    </source>
</evidence>
<feature type="compositionally biased region" description="Basic and acidic residues" evidence="1">
    <location>
        <begin position="17"/>
        <end position="30"/>
    </location>
</feature>